<evidence type="ECO:0000313" key="2">
    <source>
        <dbReference type="Proteomes" id="UP000054481"/>
    </source>
</evidence>
<sequence length="235" mass="26455">MSLTSGKNPFPNVGKWTPELLNRIQVEIDDVKETTSPFTRSKNPGNRYWKAYVHFKFEKFESKIIKMTDCDVPHIKASNYGTDFIIARLQKSVGDKIVAEALKKDIVVSLDDKRVPSDENNWWLTINNTSGRIGTINPRGEFDPKDLGAIFKATEEGVKLNLDLVFSLKLTLENKRDRSNVDKFSLVADCSRGAIRAIRQAVEAPSIDTAIPQQKASKDDVASQELVDEIDKLML</sequence>
<dbReference type="Proteomes" id="UP000054481">
    <property type="component" value="Unassembled WGS sequence"/>
</dbReference>
<dbReference type="OrthoDB" id="5148050at2759"/>
<dbReference type="AlphaFoldDB" id="A0A0F8A1E5"/>
<accession>A0A0F8A1E5</accession>
<gene>
    <name evidence="1" type="ORF">HIM_11260</name>
</gene>
<reference evidence="1 2" key="1">
    <citation type="journal article" date="2014" name="Genome Biol. Evol.">
        <title>Comparative genomics and transcriptomics analyses reveal divergent lifestyle features of nematode endoparasitic fungus Hirsutella minnesotensis.</title>
        <authorList>
            <person name="Lai Y."/>
            <person name="Liu K."/>
            <person name="Zhang X."/>
            <person name="Zhang X."/>
            <person name="Li K."/>
            <person name="Wang N."/>
            <person name="Shu C."/>
            <person name="Wu Y."/>
            <person name="Wang C."/>
            <person name="Bushley K.E."/>
            <person name="Xiang M."/>
            <person name="Liu X."/>
        </authorList>
    </citation>
    <scope>NUCLEOTIDE SEQUENCE [LARGE SCALE GENOMIC DNA]</scope>
    <source>
        <strain evidence="1 2">3608</strain>
    </source>
</reference>
<evidence type="ECO:0000313" key="1">
    <source>
        <dbReference type="EMBL" id="KJZ69349.1"/>
    </source>
</evidence>
<protein>
    <submittedName>
        <fullName evidence="1">Uncharacterized protein</fullName>
    </submittedName>
</protein>
<organism evidence="1 2">
    <name type="scientific">Hirsutella minnesotensis 3608</name>
    <dbReference type="NCBI Taxonomy" id="1043627"/>
    <lineage>
        <taxon>Eukaryota</taxon>
        <taxon>Fungi</taxon>
        <taxon>Dikarya</taxon>
        <taxon>Ascomycota</taxon>
        <taxon>Pezizomycotina</taxon>
        <taxon>Sordariomycetes</taxon>
        <taxon>Hypocreomycetidae</taxon>
        <taxon>Hypocreales</taxon>
        <taxon>Ophiocordycipitaceae</taxon>
        <taxon>Hirsutella</taxon>
    </lineage>
</organism>
<name>A0A0F8A1E5_9HYPO</name>
<keyword evidence="2" id="KW-1185">Reference proteome</keyword>
<dbReference type="EMBL" id="KQ030725">
    <property type="protein sequence ID" value="KJZ69349.1"/>
    <property type="molecule type" value="Genomic_DNA"/>
</dbReference>
<proteinExistence type="predicted"/>